<reference evidence="2" key="1">
    <citation type="submission" date="2021-01" db="EMBL/GenBank/DDBJ databases">
        <authorList>
            <person name="Corre E."/>
            <person name="Pelletier E."/>
            <person name="Niang G."/>
            <person name="Scheremetjew M."/>
            <person name="Finn R."/>
            <person name="Kale V."/>
            <person name="Holt S."/>
            <person name="Cochrane G."/>
            <person name="Meng A."/>
            <person name="Brown T."/>
            <person name="Cohen L."/>
        </authorList>
    </citation>
    <scope>NUCLEOTIDE SEQUENCE</scope>
    <source>
        <strain evidence="2">PLY429</strain>
    </source>
</reference>
<feature type="domain" description="DUF6816" evidence="1">
    <location>
        <begin position="146"/>
        <end position="362"/>
    </location>
</feature>
<sequence>MSLDLTMGLHPPVTASAPVATPFDIRTPRPHQLPTSYGTRFERLSRRPQARLATYASRACHPRGEMEVIRACDCHDNVRGRGRRSLLMVGSGLFMGIASLGTGQALALGQAVAAEDLRARLTTTASLVPTGRFTPPWEQQTVLRVPPWMLGTWQVTSKAVGFSAPQGARFLPPGIEREADEQIGTSVQYELRFVTVPDPNANGFTLGQRKEREVVVADREANIRSVTNAFQGYDAIETVAYNPQKDARRVTATFARSLPDGRSLPPQRVEVYINHIETQECLNSEIRPSFYSSELFRQVFVGVQRVEVNDYEICMGFTLKEDGVVVARQRNIVYLQPQDAAYFDAGGRAVGYYDYDLEMTRTALPGGITTSALISCAPKLCAKVQVS</sequence>
<gene>
    <name evidence="2" type="ORF">TCHU04912_LOCUS20975</name>
</gene>
<dbReference type="EMBL" id="HBGG01040669">
    <property type="protein sequence ID" value="CAD9223619.1"/>
    <property type="molecule type" value="Transcribed_RNA"/>
</dbReference>
<evidence type="ECO:0000259" key="1">
    <source>
        <dbReference type="Pfam" id="PF20670"/>
    </source>
</evidence>
<organism evidence="2">
    <name type="scientific">Tetraselmis chuii</name>
    <dbReference type="NCBI Taxonomy" id="63592"/>
    <lineage>
        <taxon>Eukaryota</taxon>
        <taxon>Viridiplantae</taxon>
        <taxon>Chlorophyta</taxon>
        <taxon>core chlorophytes</taxon>
        <taxon>Chlorodendrophyceae</taxon>
        <taxon>Chlorodendrales</taxon>
        <taxon>Chlorodendraceae</taxon>
        <taxon>Tetraselmis</taxon>
    </lineage>
</organism>
<proteinExistence type="predicted"/>
<name>A0A7S1T6U6_9CHLO</name>
<evidence type="ECO:0000313" key="2">
    <source>
        <dbReference type="EMBL" id="CAD9223619.1"/>
    </source>
</evidence>
<accession>A0A7S1T6U6</accession>
<dbReference type="InterPro" id="IPR049213">
    <property type="entry name" value="DUF6816"/>
</dbReference>
<dbReference type="Pfam" id="PF20670">
    <property type="entry name" value="DUF6816"/>
    <property type="match status" value="1"/>
</dbReference>
<protein>
    <recommendedName>
        <fullName evidence="1">DUF6816 domain-containing protein</fullName>
    </recommendedName>
</protein>
<dbReference type="AlphaFoldDB" id="A0A7S1T6U6"/>